<dbReference type="Proteomes" id="UP001500782">
    <property type="component" value="Unassembled WGS sequence"/>
</dbReference>
<dbReference type="RefSeq" id="WP_343798495.1">
    <property type="nucleotide sequence ID" value="NZ_BAAADJ010000020.1"/>
</dbReference>
<evidence type="ECO:0000313" key="3">
    <source>
        <dbReference type="Proteomes" id="UP001500782"/>
    </source>
</evidence>
<dbReference type="EMBL" id="BAAADJ010000020">
    <property type="protein sequence ID" value="GAA0328598.1"/>
    <property type="molecule type" value="Genomic_DNA"/>
</dbReference>
<dbReference type="InterPro" id="IPR019734">
    <property type="entry name" value="TPR_rpt"/>
</dbReference>
<reference evidence="2 3" key="1">
    <citation type="journal article" date="2019" name="Int. J. Syst. Evol. Microbiol.">
        <title>The Global Catalogue of Microorganisms (GCM) 10K type strain sequencing project: providing services to taxonomists for standard genome sequencing and annotation.</title>
        <authorList>
            <consortium name="The Broad Institute Genomics Platform"/>
            <consortium name="The Broad Institute Genome Sequencing Center for Infectious Disease"/>
            <person name="Wu L."/>
            <person name="Ma J."/>
        </authorList>
    </citation>
    <scope>NUCLEOTIDE SEQUENCE [LARGE SCALE GENOMIC DNA]</scope>
    <source>
        <strain evidence="2 3">JCM 9731</strain>
    </source>
</reference>
<comment type="caution">
    <text evidence="2">The sequence shown here is derived from an EMBL/GenBank/DDBJ whole genome shotgun (WGS) entry which is preliminary data.</text>
</comment>
<dbReference type="SUPFAM" id="SSF48452">
    <property type="entry name" value="TPR-like"/>
    <property type="match status" value="1"/>
</dbReference>
<accession>A0ABN0W887</accession>
<keyword evidence="3" id="KW-1185">Reference proteome</keyword>
<dbReference type="InterPro" id="IPR011990">
    <property type="entry name" value="TPR-like_helical_dom_sf"/>
</dbReference>
<proteinExistence type="predicted"/>
<evidence type="ECO:0000256" key="1">
    <source>
        <dbReference type="PROSITE-ProRule" id="PRU00339"/>
    </source>
</evidence>
<protein>
    <recommendedName>
        <fullName evidence="4">GTP-binding protein</fullName>
    </recommendedName>
</protein>
<sequence length="705" mass="82317">MTMEIDLINKSYYKKVLDENKNGHSLQILGDMFMDEKKKETPEYSSIRYAQGEVYYLNKDYEAAIFKWENISDDDLKPWAKKNIADAHYEMDLLAIAEDYYKAVDTSSVVLKTEVLIQLFSLYIKLGKLEKATETIQSTVQLNPDYSGVTDMAKGFYEKYQDWGNAVKLAVNEAIRTKSLTWFSTLEGYIEQGHTVKIEPAFFNEALLALFEIDTFRFESFSTILWSSYRESDLYFQWLKEINKLLLNIDLKSSYIWKRFPDAFKETYYELVSGKFLIKEFSGLVQGHFSNWLRVSSDTDLLVSSTAVLAWDHIFPANIDADLVSEAENLLNMARNDQGNIGDGIELLESIKMWAKDQGLLDELSIHIKLVMEEHNIEEKTISNTLFIIKKSIEFLMQKRIEIESSIVDHIELNEELLAKLNGMHHHLSDMEEEKVLSIQKSFGKIKNDLRLEMMIKIPELLRNCSDLVKEDSDFGNIHVVLNDEMNNRISKYMEETALLYFREAAQGWIEDSERELKDCQANLNEMSESFNNIYTEKNIQLDCDFRVLEDWRRDVGRMTNGVVNLTKANIMMRYTPSQLVLKSAGKLFGTLSKSKEILQSKYKQFIEGADYSQAAEDIIYPFMQQLELFEKTLERDISMVFTNPFEVLNKTIEKAKVDIDKDKKSLKYLRRNPELYRDPLKIFELKLCQYEIMTSLDERIYESY</sequence>
<name>A0ABN0W887_9BACI</name>
<evidence type="ECO:0000313" key="2">
    <source>
        <dbReference type="EMBL" id="GAA0328598.1"/>
    </source>
</evidence>
<gene>
    <name evidence="2" type="ORF">GCM10008967_18860</name>
</gene>
<organism evidence="2 3">
    <name type="scientific">Bacillus carboniphilus</name>
    <dbReference type="NCBI Taxonomy" id="86663"/>
    <lineage>
        <taxon>Bacteria</taxon>
        <taxon>Bacillati</taxon>
        <taxon>Bacillota</taxon>
        <taxon>Bacilli</taxon>
        <taxon>Bacillales</taxon>
        <taxon>Bacillaceae</taxon>
        <taxon>Bacillus</taxon>
    </lineage>
</organism>
<dbReference type="PROSITE" id="PS50005">
    <property type="entry name" value="TPR"/>
    <property type="match status" value="1"/>
</dbReference>
<keyword evidence="1" id="KW-0802">TPR repeat</keyword>
<dbReference type="Gene3D" id="1.25.40.10">
    <property type="entry name" value="Tetratricopeptide repeat domain"/>
    <property type="match status" value="1"/>
</dbReference>
<evidence type="ECO:0008006" key="4">
    <source>
        <dbReference type="Google" id="ProtNLM"/>
    </source>
</evidence>
<feature type="repeat" description="TPR" evidence="1">
    <location>
        <begin position="113"/>
        <end position="146"/>
    </location>
</feature>